<evidence type="ECO:0000313" key="2">
    <source>
        <dbReference type="EMBL" id="KAK0441535.1"/>
    </source>
</evidence>
<reference evidence="2" key="1">
    <citation type="submission" date="2023-06" db="EMBL/GenBank/DDBJ databases">
        <authorList>
            <consortium name="Lawrence Berkeley National Laboratory"/>
            <person name="Ahrendt S."/>
            <person name="Sahu N."/>
            <person name="Indic B."/>
            <person name="Wong-Bajracharya J."/>
            <person name="Merenyi Z."/>
            <person name="Ke H.-M."/>
            <person name="Monk M."/>
            <person name="Kocsube S."/>
            <person name="Drula E."/>
            <person name="Lipzen A."/>
            <person name="Balint B."/>
            <person name="Henrissat B."/>
            <person name="Andreopoulos B."/>
            <person name="Martin F.M."/>
            <person name="Harder C.B."/>
            <person name="Rigling D."/>
            <person name="Ford K.L."/>
            <person name="Foster G.D."/>
            <person name="Pangilinan J."/>
            <person name="Papanicolaou A."/>
            <person name="Barry K."/>
            <person name="LaButti K."/>
            <person name="Viragh M."/>
            <person name="Koriabine M."/>
            <person name="Yan M."/>
            <person name="Riley R."/>
            <person name="Champramary S."/>
            <person name="Plett K.L."/>
            <person name="Tsai I.J."/>
            <person name="Slot J."/>
            <person name="Sipos G."/>
            <person name="Plett J."/>
            <person name="Nagy L.G."/>
            <person name="Grigoriev I.V."/>
        </authorList>
    </citation>
    <scope>NUCLEOTIDE SEQUENCE</scope>
    <source>
        <strain evidence="2">CCBAS 213</strain>
    </source>
</reference>
<feature type="region of interest" description="Disordered" evidence="1">
    <location>
        <begin position="230"/>
        <end position="249"/>
    </location>
</feature>
<protein>
    <submittedName>
        <fullName evidence="2">Uncharacterized protein</fullName>
    </submittedName>
</protein>
<dbReference type="AlphaFoldDB" id="A0AA39JEZ5"/>
<evidence type="ECO:0000313" key="3">
    <source>
        <dbReference type="Proteomes" id="UP001175211"/>
    </source>
</evidence>
<organism evidence="2 3">
    <name type="scientific">Armillaria tabescens</name>
    <name type="common">Ringless honey mushroom</name>
    <name type="synonym">Agaricus tabescens</name>
    <dbReference type="NCBI Taxonomy" id="1929756"/>
    <lineage>
        <taxon>Eukaryota</taxon>
        <taxon>Fungi</taxon>
        <taxon>Dikarya</taxon>
        <taxon>Basidiomycota</taxon>
        <taxon>Agaricomycotina</taxon>
        <taxon>Agaricomycetes</taxon>
        <taxon>Agaricomycetidae</taxon>
        <taxon>Agaricales</taxon>
        <taxon>Marasmiineae</taxon>
        <taxon>Physalacriaceae</taxon>
        <taxon>Desarmillaria</taxon>
    </lineage>
</organism>
<dbReference type="EMBL" id="JAUEPS010000069">
    <property type="protein sequence ID" value="KAK0441535.1"/>
    <property type="molecule type" value="Genomic_DNA"/>
</dbReference>
<dbReference type="GeneID" id="85353800"/>
<accession>A0AA39JEZ5</accession>
<dbReference type="Proteomes" id="UP001175211">
    <property type="component" value="Unassembled WGS sequence"/>
</dbReference>
<proteinExistence type="predicted"/>
<dbReference type="RefSeq" id="XP_060324040.1">
    <property type="nucleotide sequence ID" value="XM_060470252.1"/>
</dbReference>
<evidence type="ECO:0000256" key="1">
    <source>
        <dbReference type="SAM" id="MobiDB-lite"/>
    </source>
</evidence>
<gene>
    <name evidence="2" type="ORF">EV420DRAFT_1485607</name>
</gene>
<keyword evidence="3" id="KW-1185">Reference proteome</keyword>
<comment type="caution">
    <text evidence="2">The sequence shown here is derived from an EMBL/GenBank/DDBJ whole genome shotgun (WGS) entry which is preliminary data.</text>
</comment>
<name>A0AA39JEZ5_ARMTA</name>
<sequence length="249" mass="28225">MDNEYNDPTPSEGSASHNDIQMHSSITLRLIANEVEQMQQNVIYAEHQRAVALGDLECTHRCLLVVRDDALTWQALQCTMYLRGQAEIDDLKEEIEALQQESLLPSAVRKQNLTARSIQRVVRAPSLLYVYLANHRCFPEWFHTLTTRFLEGAEPEEGQTSPKLTCMNCNKKVLAVPIHNYLVESTASGLPDALDVDHSNWSSQWHHWWLLGPKVRGDMVTSDNSLSNTFNAEMNRGPGLEESSMAMEM</sequence>